<keyword evidence="7 9" id="KW-1133">Transmembrane helix</keyword>
<dbReference type="SUPFAM" id="SSF161098">
    <property type="entry name" value="MetI-like"/>
    <property type="match status" value="1"/>
</dbReference>
<dbReference type="InterPro" id="IPR011867">
    <property type="entry name" value="ModB_ABC"/>
</dbReference>
<evidence type="ECO:0000256" key="4">
    <source>
        <dbReference type="ARBA" id="ARBA00022475"/>
    </source>
</evidence>
<dbReference type="Proteomes" id="UP000588186">
    <property type="component" value="Unassembled WGS sequence"/>
</dbReference>
<proteinExistence type="inferred from homology"/>
<evidence type="ECO:0000313" key="12">
    <source>
        <dbReference type="EMBL" id="CAD2072327.1"/>
    </source>
</evidence>
<evidence type="ECO:0000256" key="7">
    <source>
        <dbReference type="ARBA" id="ARBA00022989"/>
    </source>
</evidence>
<dbReference type="CDD" id="cd06261">
    <property type="entry name" value="TM_PBP2"/>
    <property type="match status" value="1"/>
</dbReference>
<dbReference type="Pfam" id="PF00528">
    <property type="entry name" value="BPD_transp_1"/>
    <property type="match status" value="1"/>
</dbReference>
<reference evidence="12 13" key="1">
    <citation type="submission" date="2020-07" db="EMBL/GenBank/DDBJ databases">
        <authorList>
            <person name="Criscuolo A."/>
        </authorList>
    </citation>
    <scope>NUCLEOTIDE SEQUENCE [LARGE SCALE GENOMIC DNA]</scope>
    <source>
        <strain evidence="12">CIP107946</strain>
    </source>
</reference>
<dbReference type="Gene3D" id="1.10.3720.10">
    <property type="entry name" value="MetI-like"/>
    <property type="match status" value="1"/>
</dbReference>
<comment type="subcellular location">
    <subcellularLocation>
        <location evidence="1 9">Cell membrane</location>
        <topology evidence="1 9">Multi-pass membrane protein</topology>
    </subcellularLocation>
</comment>
<comment type="function">
    <text evidence="10">Part of the binding-protein-dependent transport system for molybdenum; probably responsible for the translocation of the substrate across the membrane.</text>
</comment>
<dbReference type="AlphaFoldDB" id="A0A6V7R4G9"/>
<evidence type="ECO:0000256" key="9">
    <source>
        <dbReference type="RuleBase" id="RU363032"/>
    </source>
</evidence>
<feature type="transmembrane region" description="Helical" evidence="9">
    <location>
        <begin position="15"/>
        <end position="35"/>
    </location>
</feature>
<dbReference type="PROSITE" id="PS50928">
    <property type="entry name" value="ABC_TM1"/>
    <property type="match status" value="1"/>
</dbReference>
<dbReference type="GO" id="GO:0005886">
    <property type="term" value="C:plasma membrane"/>
    <property type="evidence" value="ECO:0007669"/>
    <property type="project" value="UniProtKB-SubCell"/>
</dbReference>
<dbReference type="GO" id="GO:0015098">
    <property type="term" value="F:molybdate ion transmembrane transporter activity"/>
    <property type="evidence" value="ECO:0007669"/>
    <property type="project" value="UniProtKB-UniRule"/>
</dbReference>
<evidence type="ECO:0000256" key="3">
    <source>
        <dbReference type="ARBA" id="ARBA00022448"/>
    </source>
</evidence>
<gene>
    <name evidence="12" type="primary">modB</name>
    <name evidence="12" type="ORF">JEOPIN946_00425</name>
</gene>
<dbReference type="PANTHER" id="PTHR30183">
    <property type="entry name" value="MOLYBDENUM TRANSPORT SYSTEM PERMEASE PROTEIN MODB"/>
    <property type="match status" value="1"/>
</dbReference>
<feature type="domain" description="ABC transmembrane type-1" evidence="11">
    <location>
        <begin position="9"/>
        <end position="211"/>
    </location>
</feature>
<dbReference type="PANTHER" id="PTHR30183:SF3">
    <property type="entry name" value="MOLYBDENUM TRANSPORT SYSTEM PERMEASE PROTEIN MODB"/>
    <property type="match status" value="1"/>
</dbReference>
<evidence type="ECO:0000256" key="2">
    <source>
        <dbReference type="ARBA" id="ARBA00007069"/>
    </source>
</evidence>
<feature type="transmembrane region" description="Helical" evidence="9">
    <location>
        <begin position="146"/>
        <end position="169"/>
    </location>
</feature>
<accession>A0A6V7R4G9</accession>
<keyword evidence="8 9" id="KW-0472">Membrane</keyword>
<evidence type="ECO:0000259" key="11">
    <source>
        <dbReference type="PROSITE" id="PS50928"/>
    </source>
</evidence>
<feature type="transmembrane region" description="Helical" evidence="9">
    <location>
        <begin position="88"/>
        <end position="106"/>
    </location>
</feature>
<comment type="similarity">
    <text evidence="2 10">Belongs to the binding-protein-dependent transport system permease family. CysTW subfamily.</text>
</comment>
<keyword evidence="6 9" id="KW-0812">Transmembrane</keyword>
<dbReference type="RefSeq" id="WP_186076435.1">
    <property type="nucleotide sequence ID" value="NZ_CAJEWB010000005.1"/>
</dbReference>
<evidence type="ECO:0000256" key="10">
    <source>
        <dbReference type="RuleBase" id="RU365097"/>
    </source>
</evidence>
<evidence type="ECO:0000313" key="13">
    <source>
        <dbReference type="Proteomes" id="UP000588186"/>
    </source>
</evidence>
<feature type="transmembrane region" description="Helical" evidence="9">
    <location>
        <begin position="194"/>
        <end position="213"/>
    </location>
</feature>
<keyword evidence="13" id="KW-1185">Reference proteome</keyword>
<evidence type="ECO:0000256" key="8">
    <source>
        <dbReference type="ARBA" id="ARBA00023136"/>
    </source>
</evidence>
<sequence>MLENMWEPVILSLKVATIALICSFIIGVGAAYFLARKDFPGKVIVETLIMLPLVLPPTVVGFILIIIFGKHGFVGQAIMMLFDQSLLFTWYAAVIASTVVAIPLMYQSAKTGFLSVDKNIETVAIVDGVSRFRIFTHITMPLAKNALITGTILAFARALGEFGATLMFAGNIPGSTTTMPTAIYSAIQAGNMEIAWTYVVIIITISFFMMWFIRRKEN</sequence>
<keyword evidence="5 10" id="KW-0500">Molybdenum</keyword>
<comment type="caution">
    <text evidence="12">The sequence shown here is derived from an EMBL/GenBank/DDBJ whole genome shotgun (WGS) entry which is preliminary data.</text>
</comment>
<dbReference type="InterPro" id="IPR035906">
    <property type="entry name" value="MetI-like_sf"/>
</dbReference>
<evidence type="ECO:0000256" key="6">
    <source>
        <dbReference type="ARBA" id="ARBA00022692"/>
    </source>
</evidence>
<dbReference type="EMBL" id="CAJEWB010000005">
    <property type="protein sequence ID" value="CAD2072327.1"/>
    <property type="molecule type" value="Genomic_DNA"/>
</dbReference>
<keyword evidence="4 10" id="KW-1003">Cell membrane</keyword>
<dbReference type="InterPro" id="IPR000515">
    <property type="entry name" value="MetI-like"/>
</dbReference>
<organism evidence="12 13">
    <name type="scientific">Phocicoccus pinnipedialis</name>
    <dbReference type="NCBI Taxonomy" id="110845"/>
    <lineage>
        <taxon>Bacteria</taxon>
        <taxon>Bacillati</taxon>
        <taxon>Bacillota</taxon>
        <taxon>Bacilli</taxon>
        <taxon>Bacillales</taxon>
        <taxon>Salinicoccaceae</taxon>
        <taxon>Phocicoccus</taxon>
    </lineage>
</organism>
<dbReference type="NCBIfam" id="TIGR02141">
    <property type="entry name" value="modB_ABC"/>
    <property type="match status" value="1"/>
</dbReference>
<keyword evidence="3 9" id="KW-0813">Transport</keyword>
<evidence type="ECO:0000256" key="1">
    <source>
        <dbReference type="ARBA" id="ARBA00004651"/>
    </source>
</evidence>
<feature type="transmembrane region" description="Helical" evidence="9">
    <location>
        <begin position="47"/>
        <end position="68"/>
    </location>
</feature>
<protein>
    <recommendedName>
        <fullName evidence="10">Molybdenum transport system permease</fullName>
    </recommendedName>
</protein>
<evidence type="ECO:0000256" key="5">
    <source>
        <dbReference type="ARBA" id="ARBA00022505"/>
    </source>
</evidence>
<name>A0A6V7R4G9_9BACL</name>